<dbReference type="InterPro" id="IPR016181">
    <property type="entry name" value="Acyl_CoA_acyltransferase"/>
</dbReference>
<keyword evidence="3" id="KW-1185">Reference proteome</keyword>
<gene>
    <name evidence="2" type="ORF">GCM10009863_67710</name>
</gene>
<proteinExistence type="predicted"/>
<reference evidence="2 3" key="1">
    <citation type="journal article" date="2019" name="Int. J. Syst. Evol. Microbiol.">
        <title>The Global Catalogue of Microorganisms (GCM) 10K type strain sequencing project: providing services to taxonomists for standard genome sequencing and annotation.</title>
        <authorList>
            <consortium name="The Broad Institute Genomics Platform"/>
            <consortium name="The Broad Institute Genome Sequencing Center for Infectious Disease"/>
            <person name="Wu L."/>
            <person name="Ma J."/>
        </authorList>
    </citation>
    <scope>NUCLEOTIDE SEQUENCE [LARGE SCALE GENOMIC DNA]</scope>
    <source>
        <strain evidence="2 3">JCM 16373</strain>
    </source>
</reference>
<dbReference type="SUPFAM" id="SSF55729">
    <property type="entry name" value="Acyl-CoA N-acyltransferases (Nat)"/>
    <property type="match status" value="1"/>
</dbReference>
<dbReference type="InterPro" id="IPR038740">
    <property type="entry name" value="BioF2-like_GNAT_dom"/>
</dbReference>
<dbReference type="Proteomes" id="UP001501447">
    <property type="component" value="Unassembled WGS sequence"/>
</dbReference>
<accession>A0ABN3R1E8</accession>
<name>A0ABN3R1E8_9ACTN</name>
<comment type="caution">
    <text evidence="2">The sequence shown here is derived from an EMBL/GenBank/DDBJ whole genome shotgun (WGS) entry which is preliminary data.</text>
</comment>
<sequence>MWVGSVAHIDPRQERHWRELYERCGERVEQSPEWARAVGAAGREVCVALGARSVLPFEHGARVCTALGTDRPLLTADPGAAALVEPVAAAAAATGKPVYLPLVEAAFAEVRALAPFTVWERPANSLIDWACDGADLWERVLDRGTSQLRRKRRLVERDGLQLDPGLAGADAAEDVLRVDDRSWKATCGQNMRTRGQDRLYRRLVTVGTLTAAFLRDGDRPVAFRLDARVKDLLSCLKWSYDEDYRRYSPGLYLLTEGLRREWSGRGVRVVDLHGGPDTLKDLLYSERRPRVDLWYGDAEKGARQAAERAAFDARVAAVREGGKGLRHAFG</sequence>
<evidence type="ECO:0000313" key="2">
    <source>
        <dbReference type="EMBL" id="GAA2640938.1"/>
    </source>
</evidence>
<dbReference type="Pfam" id="PF13480">
    <property type="entry name" value="Acetyltransf_6"/>
    <property type="match status" value="1"/>
</dbReference>
<feature type="domain" description="BioF2-like acetyltransferase" evidence="1">
    <location>
        <begin position="146"/>
        <end position="280"/>
    </location>
</feature>
<evidence type="ECO:0000259" key="1">
    <source>
        <dbReference type="Pfam" id="PF13480"/>
    </source>
</evidence>
<organism evidence="2 3">
    <name type="scientific">Streptomyces axinellae</name>
    <dbReference type="NCBI Taxonomy" id="552788"/>
    <lineage>
        <taxon>Bacteria</taxon>
        <taxon>Bacillati</taxon>
        <taxon>Actinomycetota</taxon>
        <taxon>Actinomycetes</taxon>
        <taxon>Kitasatosporales</taxon>
        <taxon>Streptomycetaceae</taxon>
        <taxon>Streptomyces</taxon>
    </lineage>
</organism>
<dbReference type="EMBL" id="BAAARJ010000044">
    <property type="protein sequence ID" value="GAA2640938.1"/>
    <property type="molecule type" value="Genomic_DNA"/>
</dbReference>
<evidence type="ECO:0000313" key="3">
    <source>
        <dbReference type="Proteomes" id="UP001501447"/>
    </source>
</evidence>
<protein>
    <recommendedName>
        <fullName evidence="1">BioF2-like acetyltransferase domain-containing protein</fullName>
    </recommendedName>
</protein>